<dbReference type="AlphaFoldDB" id="A0A7J0BUN8"/>
<dbReference type="EMBL" id="BLVP01000008">
    <property type="protein sequence ID" value="GFM36902.1"/>
    <property type="molecule type" value="Genomic_DNA"/>
</dbReference>
<dbReference type="RefSeq" id="WP_174409571.1">
    <property type="nucleotide sequence ID" value="NZ_BLVP01000008.1"/>
</dbReference>
<gene>
    <name evidence="1" type="ORF">DSM19430T_15860</name>
</gene>
<reference evidence="1 2" key="1">
    <citation type="submission" date="2020-05" db="EMBL/GenBank/DDBJ databases">
        <title>Draft genome sequence of Desulfovibrio psychrotolerans JS1T.</title>
        <authorList>
            <person name="Ueno A."/>
            <person name="Tamazawa S."/>
            <person name="Tamamura S."/>
            <person name="Murakami T."/>
            <person name="Kiyama T."/>
            <person name="Inomata H."/>
            <person name="Amano Y."/>
            <person name="Miyakawa K."/>
            <person name="Tamaki H."/>
            <person name="Naganuma T."/>
            <person name="Kaneko K."/>
        </authorList>
    </citation>
    <scope>NUCLEOTIDE SEQUENCE [LARGE SCALE GENOMIC DNA]</scope>
    <source>
        <strain evidence="1 2">JS1</strain>
    </source>
</reference>
<protein>
    <submittedName>
        <fullName evidence="1">Uncharacterized protein</fullName>
    </submittedName>
</protein>
<organism evidence="1 2">
    <name type="scientific">Desulfovibrio psychrotolerans</name>
    <dbReference type="NCBI Taxonomy" id="415242"/>
    <lineage>
        <taxon>Bacteria</taxon>
        <taxon>Pseudomonadati</taxon>
        <taxon>Thermodesulfobacteriota</taxon>
        <taxon>Desulfovibrionia</taxon>
        <taxon>Desulfovibrionales</taxon>
        <taxon>Desulfovibrionaceae</taxon>
        <taxon>Desulfovibrio</taxon>
    </lineage>
</organism>
<keyword evidence="2" id="KW-1185">Reference proteome</keyword>
<name>A0A7J0BUN8_9BACT</name>
<proteinExistence type="predicted"/>
<accession>A0A7J0BUN8</accession>
<dbReference type="Proteomes" id="UP000503820">
    <property type="component" value="Unassembled WGS sequence"/>
</dbReference>
<evidence type="ECO:0000313" key="1">
    <source>
        <dbReference type="EMBL" id="GFM36902.1"/>
    </source>
</evidence>
<comment type="caution">
    <text evidence="1">The sequence shown here is derived from an EMBL/GenBank/DDBJ whole genome shotgun (WGS) entry which is preliminary data.</text>
</comment>
<sequence>MSKPMKKAPVRVKRNYEFSQKAIVILDKIKAMPDIKLNDFVSEAVVHYAKYLAENGGIEGIAAAEAEGMEKRLRNLERHVYSMHYEHLKDRMGEKGVQEAQGYLLSKGLVETSSFEGVRKEIKRKLRDNSPRTPSECRVLIHMASKNEKSR</sequence>
<evidence type="ECO:0000313" key="2">
    <source>
        <dbReference type="Proteomes" id="UP000503820"/>
    </source>
</evidence>